<gene>
    <name evidence="3" type="ORF">GcC1_018024</name>
</gene>
<dbReference type="InterPro" id="IPR006553">
    <property type="entry name" value="Leu-rich_rpt_Cys-con_subtyp"/>
</dbReference>
<dbReference type="Proteomes" id="UP000285405">
    <property type="component" value="Unassembled WGS sequence"/>
</dbReference>
<feature type="region of interest" description="Disordered" evidence="1">
    <location>
        <begin position="39"/>
        <end position="131"/>
    </location>
</feature>
<evidence type="ECO:0000313" key="3">
    <source>
        <dbReference type="EMBL" id="RKF82127.1"/>
    </source>
</evidence>
<dbReference type="SUPFAM" id="SSF52047">
    <property type="entry name" value="RNI-like"/>
    <property type="match status" value="1"/>
</dbReference>
<accession>A0A420J5Q0</accession>
<evidence type="ECO:0000313" key="4">
    <source>
        <dbReference type="Proteomes" id="UP000285405"/>
    </source>
</evidence>
<dbReference type="GO" id="GO:0031146">
    <property type="term" value="P:SCF-dependent proteasomal ubiquitin-dependent protein catabolic process"/>
    <property type="evidence" value="ECO:0007669"/>
    <property type="project" value="TreeGrafter"/>
</dbReference>
<dbReference type="FunFam" id="3.80.10.10:FF:000601">
    <property type="entry name" value="DNA repair protein Rad7, protein"/>
    <property type="match status" value="1"/>
</dbReference>
<dbReference type="OrthoDB" id="1924287at2759"/>
<dbReference type="EMBL" id="MCBR01001803">
    <property type="protein sequence ID" value="RKF82127.1"/>
    <property type="molecule type" value="Genomic_DNA"/>
</dbReference>
<feature type="compositionally biased region" description="Basic and acidic residues" evidence="1">
    <location>
        <begin position="66"/>
        <end position="86"/>
    </location>
</feature>
<comment type="caution">
    <text evidence="3">The sequence shown here is derived from an EMBL/GenBank/DDBJ whole genome shotgun (WGS) entry which is preliminary data.</text>
</comment>
<organism evidence="3 4">
    <name type="scientific">Golovinomyces cichoracearum</name>
    <dbReference type="NCBI Taxonomy" id="62708"/>
    <lineage>
        <taxon>Eukaryota</taxon>
        <taxon>Fungi</taxon>
        <taxon>Dikarya</taxon>
        <taxon>Ascomycota</taxon>
        <taxon>Pezizomycotina</taxon>
        <taxon>Leotiomycetes</taxon>
        <taxon>Erysiphales</taxon>
        <taxon>Erysiphaceae</taxon>
        <taxon>Golovinomyces</taxon>
    </lineage>
</organism>
<evidence type="ECO:0000259" key="2">
    <source>
        <dbReference type="Pfam" id="PF23550"/>
    </source>
</evidence>
<dbReference type="AlphaFoldDB" id="A0A420J5Q0"/>
<dbReference type="SMART" id="SM00367">
    <property type="entry name" value="LRR_CC"/>
    <property type="match status" value="4"/>
</dbReference>
<evidence type="ECO:0000256" key="1">
    <source>
        <dbReference type="SAM" id="MobiDB-lite"/>
    </source>
</evidence>
<proteinExistence type="predicted"/>
<dbReference type="Gene3D" id="3.80.10.10">
    <property type="entry name" value="Ribonuclease Inhibitor"/>
    <property type="match status" value="2"/>
</dbReference>
<dbReference type="InterPro" id="IPR056451">
    <property type="entry name" value="Znf_Tbcl_Rhp7"/>
</dbReference>
<sequence>MFRSNAGRRATRQIRGPQSALTDFLASHNISANQIREEADARRAAALASESIHREDSPSSIAADVTPRRRNETKEQEKKRKKKEESAVASIKIARSLRRSRQFLKSDDEVSDNDGDAPQSSKGRMFRPGQMTNCDSCEKRFPVTAYSRPGPHRPDGNLLCPTCSKDFDKEIADKRHKKQIKGVARRKNASNILDGVYPGAKRLVNLCVETLANHLHEAESFGSLPLDLIQRLGAILSKRRLITSAILDLFLEPKHDALIITDGAKLNSDDYCRIFQVVPSIKHLKLRNAIQFKNKVMDFLLGSTVNLVSFDLHGANLIDDERWDRFLRQKSAHLRVLKVHYTDSYFGDEAIKVLPKCCPQLQRLKISHNAKVSNDGIEHIALLPNLEHLSLELYRPLGTKPVSSMPLVNIIDSIGFKLRTFSLETVSDIDDSVLAAIHKNCLHLKKLRITGSERLTEDGFAHLFSNWSNPPLSYLSFSACRHIDAVEPHANSAKIGLCSRGFEALMSHSGLNLVHLDISSCRHISRESFETVFSADKNYPNLEKIDFSFCQAVNDYIVGCIFRSCPNLKILIVFGCIGIKDVKVPKGKILIGTPDALGMQVEGTED</sequence>
<protein>
    <submittedName>
        <fullName evidence="3">DNA repair protein rhp7</fullName>
    </submittedName>
</protein>
<dbReference type="GO" id="GO:0019005">
    <property type="term" value="C:SCF ubiquitin ligase complex"/>
    <property type="evidence" value="ECO:0007669"/>
    <property type="project" value="TreeGrafter"/>
</dbReference>
<dbReference type="PANTHER" id="PTHR13318">
    <property type="entry name" value="PARTNER OF PAIRED, ISOFORM B-RELATED"/>
    <property type="match status" value="1"/>
</dbReference>
<dbReference type="InterPro" id="IPR032675">
    <property type="entry name" value="LRR_dom_sf"/>
</dbReference>
<dbReference type="Pfam" id="PF23550">
    <property type="entry name" value="zf_Tbcl_Rhp7"/>
    <property type="match status" value="1"/>
</dbReference>
<feature type="domain" description="DNA repair protein rhp7 treble clef" evidence="2">
    <location>
        <begin position="128"/>
        <end position="167"/>
    </location>
</feature>
<name>A0A420J5Q0_9PEZI</name>
<reference evidence="3 4" key="1">
    <citation type="journal article" date="2018" name="BMC Genomics">
        <title>Comparative genome analyses reveal sequence features reflecting distinct modes of host-adaptation between dicot and monocot powdery mildew.</title>
        <authorList>
            <person name="Wu Y."/>
            <person name="Ma X."/>
            <person name="Pan Z."/>
            <person name="Kale S.D."/>
            <person name="Song Y."/>
            <person name="King H."/>
            <person name="Zhang Q."/>
            <person name="Presley C."/>
            <person name="Deng X."/>
            <person name="Wei C.I."/>
            <person name="Xiao S."/>
        </authorList>
    </citation>
    <scope>NUCLEOTIDE SEQUENCE [LARGE SCALE GENOMIC DNA]</scope>
    <source>
        <strain evidence="3">UCSC1</strain>
    </source>
</reference>